<evidence type="ECO:0000256" key="5">
    <source>
        <dbReference type="ARBA" id="ARBA00022692"/>
    </source>
</evidence>
<keyword evidence="3 11" id="KW-0813">Transport</keyword>
<comment type="function">
    <text evidence="11">Complex I functions in the transfer of electrons from NADH to the respiratory chain. Accessory subunit of the mitochondrial membrane respiratory chain NADH dehydrogenase (Complex I), that is believed not to be involved in catalysis.</text>
</comment>
<organism evidence="13 14">
    <name type="scientific">Artemisia annua</name>
    <name type="common">Sweet wormwood</name>
    <dbReference type="NCBI Taxonomy" id="35608"/>
    <lineage>
        <taxon>Eukaryota</taxon>
        <taxon>Viridiplantae</taxon>
        <taxon>Streptophyta</taxon>
        <taxon>Embryophyta</taxon>
        <taxon>Tracheophyta</taxon>
        <taxon>Spermatophyta</taxon>
        <taxon>Magnoliopsida</taxon>
        <taxon>eudicotyledons</taxon>
        <taxon>Gunneridae</taxon>
        <taxon>Pentapetalae</taxon>
        <taxon>asterids</taxon>
        <taxon>campanulids</taxon>
        <taxon>Asterales</taxon>
        <taxon>Asteraceae</taxon>
        <taxon>Asteroideae</taxon>
        <taxon>Anthemideae</taxon>
        <taxon>Artemisiinae</taxon>
        <taxon>Artemisia</taxon>
    </lineage>
</organism>
<evidence type="ECO:0000256" key="3">
    <source>
        <dbReference type="ARBA" id="ARBA00022448"/>
    </source>
</evidence>
<keyword evidence="4 11" id="KW-0679">Respiratory chain</keyword>
<evidence type="ECO:0000256" key="8">
    <source>
        <dbReference type="ARBA" id="ARBA00022989"/>
    </source>
</evidence>
<keyword evidence="5 11" id="KW-0812">Transmembrane</keyword>
<keyword evidence="14" id="KW-1185">Reference proteome</keyword>
<evidence type="ECO:0000256" key="10">
    <source>
        <dbReference type="ARBA" id="ARBA00023136"/>
    </source>
</evidence>
<dbReference type="EMBL" id="PKPP01002114">
    <property type="protein sequence ID" value="PWA77532.1"/>
    <property type="molecule type" value="Genomic_DNA"/>
</dbReference>
<evidence type="ECO:0000259" key="12">
    <source>
        <dbReference type="Pfam" id="PF09320"/>
    </source>
</evidence>
<gene>
    <name evidence="13" type="ORF">CTI12_AA223740</name>
</gene>
<sequence length="172" mass="19532">MTEAYIRNKPGMSSVKDMPLLQNGPPPGGFAPVRYARRIPSKGPSAVAIFLAAFGTFSWGLIIGLVIYLTCRDPYSSSEDLLIYKHHLKTQQHGIDFYVKSGFNKKYPVGSPARVKLEDKIIKDYNETNQSECHYELLQKWLLAETNYPTPVCDDLERKELRDPRETTPLNP</sequence>
<evidence type="ECO:0000256" key="9">
    <source>
        <dbReference type="ARBA" id="ARBA00023128"/>
    </source>
</evidence>
<feature type="domain" description="DUF1977" evidence="12">
    <location>
        <begin position="83"/>
        <end position="144"/>
    </location>
</feature>
<keyword evidence="8 11" id="KW-1133">Transmembrane helix</keyword>
<feature type="transmembrane region" description="Helical" evidence="11">
    <location>
        <begin position="47"/>
        <end position="69"/>
    </location>
</feature>
<evidence type="ECO:0000256" key="11">
    <source>
        <dbReference type="RuleBase" id="RU368034"/>
    </source>
</evidence>
<evidence type="ECO:0000256" key="2">
    <source>
        <dbReference type="ARBA" id="ARBA00007312"/>
    </source>
</evidence>
<reference evidence="13 14" key="1">
    <citation type="journal article" date="2018" name="Mol. Plant">
        <title>The genome of Artemisia annua provides insight into the evolution of Asteraceae family and artemisinin biosynthesis.</title>
        <authorList>
            <person name="Shen Q."/>
            <person name="Zhang L."/>
            <person name="Liao Z."/>
            <person name="Wang S."/>
            <person name="Yan T."/>
            <person name="Shi P."/>
            <person name="Liu M."/>
            <person name="Fu X."/>
            <person name="Pan Q."/>
            <person name="Wang Y."/>
            <person name="Lv Z."/>
            <person name="Lu X."/>
            <person name="Zhang F."/>
            <person name="Jiang W."/>
            <person name="Ma Y."/>
            <person name="Chen M."/>
            <person name="Hao X."/>
            <person name="Li L."/>
            <person name="Tang Y."/>
            <person name="Lv G."/>
            <person name="Zhou Y."/>
            <person name="Sun X."/>
            <person name="Brodelius P.E."/>
            <person name="Rose J.K.C."/>
            <person name="Tang K."/>
        </authorList>
    </citation>
    <scope>NUCLEOTIDE SEQUENCE [LARGE SCALE GENOMIC DNA]</scope>
    <source>
        <strain evidence="14">cv. Huhao1</strain>
        <tissue evidence="13">Leaf</tissue>
    </source>
</reference>
<dbReference type="GO" id="GO:0045271">
    <property type="term" value="C:respiratory chain complex I"/>
    <property type="evidence" value="ECO:0007669"/>
    <property type="project" value="UniProtKB-UniRule"/>
</dbReference>
<evidence type="ECO:0000256" key="7">
    <source>
        <dbReference type="ARBA" id="ARBA00022982"/>
    </source>
</evidence>
<dbReference type="Pfam" id="PF06212">
    <property type="entry name" value="GRIM-19"/>
    <property type="match status" value="1"/>
</dbReference>
<keyword evidence="7 11" id="KW-0249">Electron transport</keyword>
<evidence type="ECO:0000256" key="4">
    <source>
        <dbReference type="ARBA" id="ARBA00022660"/>
    </source>
</evidence>
<comment type="subcellular location">
    <subcellularLocation>
        <location evidence="1 11">Mitochondrion inner membrane</location>
        <topology evidence="1 11">Single-pass membrane protein</topology>
        <orientation evidence="1 11">Matrix side</orientation>
    </subcellularLocation>
</comment>
<proteinExistence type="inferred from homology"/>
<dbReference type="PANTHER" id="PTHR12966">
    <property type="entry name" value="NADH DEHYDROGENASE UBIQUINONE 1 ALPHA SUBCOMPLEX SUBUNIT 13"/>
    <property type="match status" value="1"/>
</dbReference>
<dbReference type="GO" id="GO:0005743">
    <property type="term" value="C:mitochondrial inner membrane"/>
    <property type="evidence" value="ECO:0007669"/>
    <property type="project" value="UniProtKB-SubCell"/>
</dbReference>
<dbReference type="AlphaFoldDB" id="A0A2U1NVJ5"/>
<dbReference type="STRING" id="35608.A0A2U1NVJ5"/>
<dbReference type="Proteomes" id="UP000245207">
    <property type="component" value="Unassembled WGS sequence"/>
</dbReference>
<evidence type="ECO:0000256" key="6">
    <source>
        <dbReference type="ARBA" id="ARBA00022792"/>
    </source>
</evidence>
<comment type="similarity">
    <text evidence="2 11">Belongs to the complex I NDUFA13 subunit family.</text>
</comment>
<keyword evidence="10 11" id="KW-0472">Membrane</keyword>
<dbReference type="InterPro" id="IPR009346">
    <property type="entry name" value="GRIM-19"/>
</dbReference>
<keyword evidence="9 11" id="KW-0496">Mitochondrion</keyword>
<dbReference type="OrthoDB" id="3308at2759"/>
<accession>A0A2U1NVJ5</accession>
<keyword evidence="6 11" id="KW-0999">Mitochondrion inner membrane</keyword>
<comment type="caution">
    <text evidence="13">The sequence shown here is derived from an EMBL/GenBank/DDBJ whole genome shotgun (WGS) entry which is preliminary data.</text>
</comment>
<evidence type="ECO:0000313" key="13">
    <source>
        <dbReference type="EMBL" id="PWA77532.1"/>
    </source>
</evidence>
<evidence type="ECO:0000313" key="14">
    <source>
        <dbReference type="Proteomes" id="UP000245207"/>
    </source>
</evidence>
<dbReference type="PANTHER" id="PTHR12966:SF0">
    <property type="entry name" value="NADH DEHYDROGENASE [UBIQUINONE] 1 ALPHA SUBCOMPLEX SUBUNIT 13"/>
    <property type="match status" value="1"/>
</dbReference>
<protein>
    <recommendedName>
        <fullName evidence="11">NADH dehydrogenase [ubiquinone] 1 alpha subcomplex subunit 13</fullName>
    </recommendedName>
</protein>
<name>A0A2U1NVJ5_ARTAN</name>
<dbReference type="Pfam" id="PF09320">
    <property type="entry name" value="DUF1977"/>
    <property type="match status" value="1"/>
</dbReference>
<dbReference type="InterPro" id="IPR015399">
    <property type="entry name" value="DUF1977_DnaJ-like"/>
</dbReference>
<evidence type="ECO:0000256" key="1">
    <source>
        <dbReference type="ARBA" id="ARBA00004298"/>
    </source>
</evidence>